<dbReference type="Pfam" id="PF00005">
    <property type="entry name" value="ABC_tran"/>
    <property type="match status" value="2"/>
</dbReference>
<sequence length="631" mass="71112">MTDKLTRIAIVSSDKCKPKKCKQECKKSCPVVRMGKLCIEVESTSKARNFPFTFKLHSYPKNCVLVVVSVPKTINVINLPTNLEKEVTHRYSANSFKLHRLPIPRPGQVLGLVGTNGIGKSTALKILAGKQKPNLGRFDVVPDWQEILKHFRGSELQNYFTKILEDNLKALIKPQYVDHIPRMVKGKVGELLEGKDNAGKRQEMLDILDLNDVVDRDISQLSGGELQRFAIAMSCVQKADIYMFDEPSSYLDVKQRLNAARTIRSLLHPTCYVICVEHDLSVLDYLSDFICCLYGLPGAYGVVTLPFSVREGINIFLDGMIPTENLRFRDESLHFKIADSAEDITVESSRNYKYPAMTKTQGNFKLNVEAGNFTDSEIIVMLGENGTGKTTFVKLIADKIKPDEADLVLPYNPERVSLKPQTIAPKFKGSVRMLLIKQIKEMFLHPQFQADVIKPLNVEGLMDQEVLTLSGGELQRVALILALGKPRTDIFLIDEPSAYLDSEQRIVTSKIIKRYIMTVKKTAFIVEHDFVLNKPIFITFAFVFFLAEQIMATYLADRVIVYDGKPSVEATAHAPQNLLTGMNKFLSSLEITFRRDPSNFRPRINKTDSLKDKEQKGTVGILLLSVRVTIE</sequence>
<dbReference type="FunFam" id="3.40.50.300:FF:000152">
    <property type="entry name" value="ATP-binding cassette, sub-family E, member 1"/>
    <property type="match status" value="1"/>
</dbReference>
<dbReference type="InterPro" id="IPR034348">
    <property type="entry name" value="RLI_dom_1"/>
</dbReference>
<comment type="caution">
    <text evidence="7">The sequence shown here is derived from an EMBL/GenBank/DDBJ whole genome shotgun (WGS) entry which is preliminary data.</text>
</comment>
<dbReference type="InterPro" id="IPR017871">
    <property type="entry name" value="ABC_transporter-like_CS"/>
</dbReference>
<evidence type="ECO:0000313" key="7">
    <source>
        <dbReference type="EMBL" id="KNZ61859.1"/>
    </source>
</evidence>
<dbReference type="InterPro" id="IPR027417">
    <property type="entry name" value="P-loop_NTPase"/>
</dbReference>
<evidence type="ECO:0000259" key="6">
    <source>
        <dbReference type="PROSITE" id="PS50893"/>
    </source>
</evidence>
<dbReference type="GO" id="GO:0005737">
    <property type="term" value="C:cytoplasm"/>
    <property type="evidence" value="ECO:0007669"/>
    <property type="project" value="UniProtKB-ARBA"/>
</dbReference>
<dbReference type="Pfam" id="PF04068">
    <property type="entry name" value="Fer4_RLI"/>
    <property type="match status" value="1"/>
</dbReference>
<dbReference type="SUPFAM" id="SSF52540">
    <property type="entry name" value="P-loop containing nucleoside triphosphate hydrolases"/>
    <property type="match status" value="2"/>
</dbReference>
<evidence type="ECO:0000256" key="4">
    <source>
        <dbReference type="ARBA" id="ARBA00067238"/>
    </source>
</evidence>
<dbReference type="GO" id="GO:0016887">
    <property type="term" value="F:ATP hydrolysis activity"/>
    <property type="evidence" value="ECO:0007669"/>
    <property type="project" value="InterPro"/>
</dbReference>
<dbReference type="GO" id="GO:0006412">
    <property type="term" value="P:translation"/>
    <property type="evidence" value="ECO:0007669"/>
    <property type="project" value="UniProtKB-ARBA"/>
</dbReference>
<dbReference type="PROSITE" id="PS00211">
    <property type="entry name" value="ABC_TRANSPORTER_1"/>
    <property type="match status" value="1"/>
</dbReference>
<keyword evidence="1" id="KW-0547">Nucleotide-binding</keyword>
<evidence type="ECO:0000256" key="2">
    <source>
        <dbReference type="ARBA" id="ARBA00022840"/>
    </source>
</evidence>
<dbReference type="CDD" id="cd03236">
    <property type="entry name" value="ABC_RNaseL_inhibitor_domain1"/>
    <property type="match status" value="1"/>
</dbReference>
<dbReference type="Proteomes" id="UP000037035">
    <property type="component" value="Unassembled WGS sequence"/>
</dbReference>
<dbReference type="GO" id="GO:0005524">
    <property type="term" value="F:ATP binding"/>
    <property type="evidence" value="ECO:0007669"/>
    <property type="project" value="UniProtKB-KW"/>
</dbReference>
<keyword evidence="2" id="KW-0067">ATP-binding</keyword>
<dbReference type="Gene3D" id="3.40.50.300">
    <property type="entry name" value="P-loop containing nucleotide triphosphate hydrolases"/>
    <property type="match status" value="2"/>
</dbReference>
<evidence type="ECO:0000256" key="1">
    <source>
        <dbReference type="ARBA" id="ARBA00022741"/>
    </source>
</evidence>
<dbReference type="STRING" id="27349.A0A0L6VME5"/>
<reference evidence="7 8" key="1">
    <citation type="submission" date="2015-08" db="EMBL/GenBank/DDBJ databases">
        <title>Next Generation Sequencing and Analysis of the Genome of Puccinia sorghi L Schw, the Causal Agent of Maize Common Rust.</title>
        <authorList>
            <person name="Rochi L."/>
            <person name="Burguener G."/>
            <person name="Darino M."/>
            <person name="Turjanski A."/>
            <person name="Kreff E."/>
            <person name="Dieguez M.J."/>
            <person name="Sacco F."/>
        </authorList>
    </citation>
    <scope>NUCLEOTIDE SEQUENCE [LARGE SCALE GENOMIC DNA]</scope>
    <source>
        <strain evidence="7 8">RO10H11247</strain>
    </source>
</reference>
<dbReference type="InterPro" id="IPR003439">
    <property type="entry name" value="ABC_transporter-like_ATP-bd"/>
</dbReference>
<dbReference type="PRINTS" id="PR01868">
    <property type="entry name" value="ABCEFAMILY"/>
</dbReference>
<feature type="domain" description="ABC transporter" evidence="6">
    <location>
        <begin position="74"/>
        <end position="319"/>
    </location>
</feature>
<feature type="domain" description="ABC transporter" evidence="6">
    <location>
        <begin position="346"/>
        <end position="589"/>
    </location>
</feature>
<dbReference type="InterPro" id="IPR013283">
    <property type="entry name" value="RLI1"/>
</dbReference>
<evidence type="ECO:0000256" key="3">
    <source>
        <dbReference type="ARBA" id="ARBA00056499"/>
    </source>
</evidence>
<evidence type="ECO:0000313" key="8">
    <source>
        <dbReference type="Proteomes" id="UP000037035"/>
    </source>
</evidence>
<dbReference type="InterPro" id="IPR007209">
    <property type="entry name" value="RNaseL-inhib-like_metal-bd_dom"/>
</dbReference>
<evidence type="ECO:0000256" key="5">
    <source>
        <dbReference type="ARBA" id="ARBA00082546"/>
    </source>
</evidence>
<dbReference type="AlphaFoldDB" id="A0A0L6VME5"/>
<protein>
    <recommendedName>
        <fullName evidence="4">Translation initiation factor RLI1</fullName>
    </recommendedName>
    <alternativeName>
        <fullName evidence="5">ATP-binding cassette sub-family E member RLI1</fullName>
    </alternativeName>
</protein>
<gene>
    <name evidence="7" type="ORF">VP01_1349g2</name>
</gene>
<dbReference type="NCBIfam" id="NF009945">
    <property type="entry name" value="PRK13409.1"/>
    <property type="match status" value="1"/>
</dbReference>
<dbReference type="OrthoDB" id="6593433at2759"/>
<name>A0A0L6VME5_9BASI</name>
<dbReference type="GO" id="GO:0060255">
    <property type="term" value="P:regulation of macromolecule metabolic process"/>
    <property type="evidence" value="ECO:0007669"/>
    <property type="project" value="UniProtKB-ARBA"/>
</dbReference>
<dbReference type="VEuPathDB" id="FungiDB:VP01_1349g2"/>
<dbReference type="PROSITE" id="PS50893">
    <property type="entry name" value="ABC_TRANSPORTER_2"/>
    <property type="match status" value="2"/>
</dbReference>
<dbReference type="PANTHER" id="PTHR19248">
    <property type="entry name" value="ATP-BINDING TRANSPORT PROTEIN-RELATED"/>
    <property type="match status" value="1"/>
</dbReference>
<dbReference type="EMBL" id="LAVV01003887">
    <property type="protein sequence ID" value="KNZ61859.1"/>
    <property type="molecule type" value="Genomic_DNA"/>
</dbReference>
<dbReference type="SMART" id="SM00382">
    <property type="entry name" value="AAA"/>
    <property type="match status" value="2"/>
</dbReference>
<keyword evidence="8" id="KW-1185">Reference proteome</keyword>
<comment type="function">
    <text evidence="3">Component of the multifactor complex (MFC) involved in translation initiation. Required for the binding of MFC to the 40S ribosome. Required for the processing and nuclear export of the 60S and 40S ribosomal subunits.</text>
</comment>
<organism evidence="7 8">
    <name type="scientific">Puccinia sorghi</name>
    <dbReference type="NCBI Taxonomy" id="27349"/>
    <lineage>
        <taxon>Eukaryota</taxon>
        <taxon>Fungi</taxon>
        <taxon>Dikarya</taxon>
        <taxon>Basidiomycota</taxon>
        <taxon>Pucciniomycotina</taxon>
        <taxon>Pucciniomycetes</taxon>
        <taxon>Pucciniales</taxon>
        <taxon>Pucciniaceae</taxon>
        <taxon>Puccinia</taxon>
    </lineage>
</organism>
<proteinExistence type="predicted"/>
<accession>A0A0L6VME5</accession>
<dbReference type="FunFam" id="3.40.50.300:FF:000144">
    <property type="entry name" value="ATP-binding cassette sub-family E member 1"/>
    <property type="match status" value="1"/>
</dbReference>
<dbReference type="InterPro" id="IPR003593">
    <property type="entry name" value="AAA+_ATPase"/>
</dbReference>